<feature type="compositionally biased region" description="Low complexity" evidence="1">
    <location>
        <begin position="48"/>
        <end position="61"/>
    </location>
</feature>
<reference evidence="2" key="1">
    <citation type="journal article" date="2020" name="New Phytol.">
        <title>Comparative genomics reveals dynamic genome evolution in host specialist ectomycorrhizal fungi.</title>
        <authorList>
            <person name="Lofgren L.A."/>
            <person name="Nguyen N.H."/>
            <person name="Vilgalys R."/>
            <person name="Ruytinx J."/>
            <person name="Liao H.L."/>
            <person name="Branco S."/>
            <person name="Kuo A."/>
            <person name="LaButti K."/>
            <person name="Lipzen A."/>
            <person name="Andreopoulos W."/>
            <person name="Pangilinan J."/>
            <person name="Riley R."/>
            <person name="Hundley H."/>
            <person name="Na H."/>
            <person name="Barry K."/>
            <person name="Grigoriev I.V."/>
            <person name="Stajich J.E."/>
            <person name="Kennedy P.G."/>
        </authorList>
    </citation>
    <scope>NUCLEOTIDE SEQUENCE</scope>
    <source>
        <strain evidence="2">S12</strain>
    </source>
</reference>
<name>A0A9P7AGT2_9AGAM</name>
<feature type="region of interest" description="Disordered" evidence="1">
    <location>
        <begin position="43"/>
        <end position="77"/>
    </location>
</feature>
<organism evidence="2 3">
    <name type="scientific">Suillus plorans</name>
    <dbReference type="NCBI Taxonomy" id="116603"/>
    <lineage>
        <taxon>Eukaryota</taxon>
        <taxon>Fungi</taxon>
        <taxon>Dikarya</taxon>
        <taxon>Basidiomycota</taxon>
        <taxon>Agaricomycotina</taxon>
        <taxon>Agaricomycetes</taxon>
        <taxon>Agaricomycetidae</taxon>
        <taxon>Boletales</taxon>
        <taxon>Suillineae</taxon>
        <taxon>Suillaceae</taxon>
        <taxon>Suillus</taxon>
    </lineage>
</organism>
<sequence>MGALHDNMSKHVTKVRCFPAVFTPNNEIKHHIEIQSAQKTQASMKVLAPSTATTSTSAVPPHKSKKRKASPNPVTSMSNPTLLFNPALITEFRKILALLQNEMVEIWGENETMRKTHTKDIKALRKVTMLIVPLHLCVLLNLVYKKVLGHLSHKT</sequence>
<keyword evidence="3" id="KW-1185">Reference proteome</keyword>
<dbReference type="GeneID" id="64594396"/>
<protein>
    <submittedName>
        <fullName evidence="2">Uncharacterized protein</fullName>
    </submittedName>
</protein>
<dbReference type="EMBL" id="JABBWE010000072">
    <property type="protein sequence ID" value="KAG1787993.1"/>
    <property type="molecule type" value="Genomic_DNA"/>
</dbReference>
<evidence type="ECO:0000313" key="3">
    <source>
        <dbReference type="Proteomes" id="UP000719766"/>
    </source>
</evidence>
<accession>A0A9P7AGT2</accession>
<proteinExistence type="predicted"/>
<evidence type="ECO:0000313" key="2">
    <source>
        <dbReference type="EMBL" id="KAG1787993.1"/>
    </source>
</evidence>
<dbReference type="AlphaFoldDB" id="A0A9P7AGT2"/>
<evidence type="ECO:0000256" key="1">
    <source>
        <dbReference type="SAM" id="MobiDB-lite"/>
    </source>
</evidence>
<comment type="caution">
    <text evidence="2">The sequence shown here is derived from an EMBL/GenBank/DDBJ whole genome shotgun (WGS) entry which is preliminary data.</text>
</comment>
<gene>
    <name evidence="2" type="ORF">HD556DRAFT_1312282</name>
</gene>
<dbReference type="OrthoDB" id="10585745at2759"/>
<dbReference type="RefSeq" id="XP_041155279.1">
    <property type="nucleotide sequence ID" value="XM_041300632.1"/>
</dbReference>
<dbReference type="Proteomes" id="UP000719766">
    <property type="component" value="Unassembled WGS sequence"/>
</dbReference>